<dbReference type="CDD" id="cd22363">
    <property type="entry name" value="tRNA-intron_lyase_C"/>
    <property type="match status" value="1"/>
</dbReference>
<dbReference type="GO" id="GO:0003676">
    <property type="term" value="F:nucleic acid binding"/>
    <property type="evidence" value="ECO:0007669"/>
    <property type="project" value="InterPro"/>
</dbReference>
<evidence type="ECO:0000313" key="7">
    <source>
        <dbReference type="Proteomes" id="UP000732619"/>
    </source>
</evidence>
<dbReference type="InterPro" id="IPR036167">
    <property type="entry name" value="tRNA_intron_Endo_cat-like_sf"/>
</dbReference>
<dbReference type="EC" id="4.6.1.16" evidence="6"/>
<sequence length="171" mass="19758">MRGDLCEGIVSIKIEEGNQRAVSLNQKSQFGKLSEDCLELSIIEACYLMESGRLDIYENDRKCDVNHIIDLIKEEEIYGKYLVYRDLKNRGYIIKTGFKYGSEFRLYERGTGPGHAHSDFLVKVLYETNEVNVLDFASYVRVSHGVNKKLLLAVVDDDLDVTYYNIEWTRP</sequence>
<dbReference type="PANTHER" id="PTHR21227:SF0">
    <property type="entry name" value="TRNA-SPLICING ENDONUCLEASE SUBUNIT SEN2"/>
    <property type="match status" value="1"/>
</dbReference>
<dbReference type="Gene3D" id="3.40.1350.10">
    <property type="match status" value="1"/>
</dbReference>
<organism evidence="6 7">
    <name type="scientific">Methanobrevibacter olleyae</name>
    <dbReference type="NCBI Taxonomy" id="294671"/>
    <lineage>
        <taxon>Archaea</taxon>
        <taxon>Methanobacteriati</taxon>
        <taxon>Methanobacteriota</taxon>
        <taxon>Methanomada group</taxon>
        <taxon>Methanobacteria</taxon>
        <taxon>Methanobacteriales</taxon>
        <taxon>Methanobacteriaceae</taxon>
        <taxon>Methanobrevibacter</taxon>
    </lineage>
</organism>
<keyword evidence="2 6" id="KW-0456">Lyase</keyword>
<dbReference type="SUPFAM" id="SSF53032">
    <property type="entry name" value="tRNA-intron endonuclease catalytic domain-like"/>
    <property type="match status" value="1"/>
</dbReference>
<dbReference type="InterPro" id="IPR006678">
    <property type="entry name" value="tRNA_intron_Endonuc_N"/>
</dbReference>
<evidence type="ECO:0000256" key="2">
    <source>
        <dbReference type="ARBA" id="ARBA00023239"/>
    </source>
</evidence>
<feature type="domain" description="tRNA intron endonuclease catalytic" evidence="4">
    <location>
        <begin position="80"/>
        <end position="163"/>
    </location>
</feature>
<keyword evidence="1" id="KW-0819">tRNA processing</keyword>
<dbReference type="NCBIfam" id="TIGR00324">
    <property type="entry name" value="endA"/>
    <property type="match status" value="1"/>
</dbReference>
<reference evidence="6" key="1">
    <citation type="submission" date="2019-04" db="EMBL/GenBank/DDBJ databases">
        <title>Evolution of Biomass-Degrading Anaerobic Consortia Revealed by Metagenomics.</title>
        <authorList>
            <person name="Peng X."/>
        </authorList>
    </citation>
    <scope>NUCLEOTIDE SEQUENCE</scope>
    <source>
        <strain evidence="6">SIG14</strain>
    </source>
</reference>
<dbReference type="Proteomes" id="UP000732619">
    <property type="component" value="Unassembled WGS sequence"/>
</dbReference>
<comment type="function">
    <text evidence="3">Endonuclease that removes tRNA introns. Cleaves pre-tRNA at the 5'- and 3'-splice sites to release the intron. The products are an intron and two tRNA half-molecules bearing 2',3' cyclic phosphate and 5'-OH termini. Recognizes a pseudosymmetric substrate in which 2 bulged loops of 3 bases are separated by a stem of 4 bp.</text>
</comment>
<dbReference type="EMBL" id="SUTG01000044">
    <property type="protein sequence ID" value="MBE6513039.1"/>
    <property type="molecule type" value="Genomic_DNA"/>
</dbReference>
<dbReference type="PIRSF" id="PIRSF005285">
    <property type="entry name" value="tRNA_splic_archaea"/>
    <property type="match status" value="1"/>
</dbReference>
<dbReference type="InterPro" id="IPR016442">
    <property type="entry name" value="tRNA_splic_arch_short"/>
</dbReference>
<dbReference type="SUPFAM" id="SSF55267">
    <property type="entry name" value="tRNA-intron endonuclease N-terminal domain-like"/>
    <property type="match status" value="1"/>
</dbReference>
<dbReference type="FunFam" id="3.40.1350.10:FF:000006">
    <property type="entry name" value="tRNA-splicing endonuclease"/>
    <property type="match status" value="1"/>
</dbReference>
<dbReference type="Gene3D" id="3.40.1170.20">
    <property type="entry name" value="tRNA intron endonuclease, N-terminal domain"/>
    <property type="match status" value="1"/>
</dbReference>
<dbReference type="Pfam" id="PF01974">
    <property type="entry name" value="tRNA_int_endo"/>
    <property type="match status" value="1"/>
</dbReference>
<dbReference type="GO" id="GO:0000213">
    <property type="term" value="F:tRNA-intron lyase activity"/>
    <property type="evidence" value="ECO:0007669"/>
    <property type="project" value="UniProtKB-EC"/>
</dbReference>
<protein>
    <submittedName>
        <fullName evidence="6">tRNA-intron lyase</fullName>
        <ecNumber evidence="6">4.6.1.16</ecNumber>
    </submittedName>
</protein>
<evidence type="ECO:0000313" key="6">
    <source>
        <dbReference type="EMBL" id="MBE6513039.1"/>
    </source>
</evidence>
<accession>A0A8T3VZB8</accession>
<evidence type="ECO:0000256" key="3">
    <source>
        <dbReference type="ARBA" id="ARBA00024798"/>
    </source>
</evidence>
<dbReference type="InterPro" id="IPR036740">
    <property type="entry name" value="tRNA_intron_Endonuc_N_sf"/>
</dbReference>
<dbReference type="GO" id="GO:0006388">
    <property type="term" value="P:tRNA splicing, via endonucleolytic cleavage and ligation"/>
    <property type="evidence" value="ECO:0007669"/>
    <property type="project" value="InterPro"/>
</dbReference>
<evidence type="ECO:0000256" key="1">
    <source>
        <dbReference type="ARBA" id="ARBA00022694"/>
    </source>
</evidence>
<evidence type="ECO:0000259" key="4">
    <source>
        <dbReference type="Pfam" id="PF01974"/>
    </source>
</evidence>
<dbReference type="InterPro" id="IPR006676">
    <property type="entry name" value="tRNA_splic"/>
</dbReference>
<dbReference type="AlphaFoldDB" id="A0A8T3VZB8"/>
<dbReference type="Pfam" id="PF02778">
    <property type="entry name" value="tRNA_int_endo_N"/>
    <property type="match status" value="1"/>
</dbReference>
<dbReference type="PANTHER" id="PTHR21227">
    <property type="entry name" value="TRNA-SPLICING ENDONUCLEASE SUBUNIT SEN2"/>
    <property type="match status" value="1"/>
</dbReference>
<dbReference type="InterPro" id="IPR011856">
    <property type="entry name" value="tRNA_endonuc-like_dom_sf"/>
</dbReference>
<proteinExistence type="predicted"/>
<name>A0A8T3VZB8_METOL</name>
<dbReference type="InterPro" id="IPR006677">
    <property type="entry name" value="tRNA_intron_Endonuc_cat-like"/>
</dbReference>
<evidence type="ECO:0000259" key="5">
    <source>
        <dbReference type="Pfam" id="PF02778"/>
    </source>
</evidence>
<comment type="caution">
    <text evidence="6">The sequence shown here is derived from an EMBL/GenBank/DDBJ whole genome shotgun (WGS) entry which is preliminary data.</text>
</comment>
<gene>
    <name evidence="6" type="primary">endA</name>
    <name evidence="6" type="ORF">E7Z75_07875</name>
</gene>
<feature type="domain" description="tRNA intron endonuclease N-terminal" evidence="5">
    <location>
        <begin position="1"/>
        <end position="66"/>
    </location>
</feature>
<dbReference type="GO" id="GO:0005737">
    <property type="term" value="C:cytoplasm"/>
    <property type="evidence" value="ECO:0007669"/>
    <property type="project" value="TreeGrafter"/>
</dbReference>